<sequence>MNSSEENEDILQRHRKERKDLQGKITALKKSIPKNDKKKKKEVSEIIEKLEKELEERQKEELAEQPQNGGDIRGDVDDVVNVENGDASEEVVQEKRVSKAQRRRNKKEAEDKERDKRIEEQEKINKKGPRVQELNSIVEALKKDNLQIYDIPADGNCMYCAVQHQLEITDRETYNVDQLRLMTATFIRENKDDFIPFMCNDDEELLNDEQFEKYCQNVAKTKVWGGQLELRALSNVLSSPIKVIQSTGPTTIQGEQFKGTPMTLTYHRHLYRLGEHYNSTSALQKEEDN</sequence>
<keyword evidence="4" id="KW-1185">Reference proteome</keyword>
<gene>
    <name evidence="5" type="primary">LOC108561377</name>
</gene>
<dbReference type="InterPro" id="IPR049772">
    <property type="entry name" value="OTU_OTUD6"/>
</dbReference>
<dbReference type="PROSITE" id="PS50802">
    <property type="entry name" value="OTU"/>
    <property type="match status" value="1"/>
</dbReference>
<evidence type="ECO:0000313" key="5">
    <source>
        <dbReference type="RefSeq" id="XP_017774768.1"/>
    </source>
</evidence>
<dbReference type="CDD" id="cd22761">
    <property type="entry name" value="OTU_OTUD6"/>
    <property type="match status" value="1"/>
</dbReference>
<evidence type="ECO:0000256" key="1">
    <source>
        <dbReference type="ARBA" id="ARBA00022801"/>
    </source>
</evidence>
<keyword evidence="1" id="KW-0378">Hydrolase</keyword>
<dbReference type="Pfam" id="PF02338">
    <property type="entry name" value="OTU"/>
    <property type="match status" value="1"/>
</dbReference>
<feature type="compositionally biased region" description="Basic and acidic residues" evidence="2">
    <location>
        <begin position="107"/>
        <end position="124"/>
    </location>
</feature>
<dbReference type="PANTHER" id="PTHR12419">
    <property type="entry name" value="OTU DOMAIN CONTAINING PROTEIN"/>
    <property type="match status" value="1"/>
</dbReference>
<evidence type="ECO:0000256" key="2">
    <source>
        <dbReference type="SAM" id="MobiDB-lite"/>
    </source>
</evidence>
<dbReference type="Proteomes" id="UP000695000">
    <property type="component" value="Unplaced"/>
</dbReference>
<dbReference type="Gene3D" id="3.90.70.80">
    <property type="match status" value="1"/>
</dbReference>
<evidence type="ECO:0000259" key="3">
    <source>
        <dbReference type="PROSITE" id="PS50802"/>
    </source>
</evidence>
<proteinExistence type="predicted"/>
<dbReference type="InterPro" id="IPR003323">
    <property type="entry name" value="OTU_dom"/>
</dbReference>
<protein>
    <submittedName>
        <fullName evidence="5">OTU domain-containing protein 6B</fullName>
    </submittedName>
</protein>
<feature type="region of interest" description="Disordered" evidence="2">
    <location>
        <begin position="55"/>
        <end position="124"/>
    </location>
</feature>
<evidence type="ECO:0000313" key="4">
    <source>
        <dbReference type="Proteomes" id="UP000695000"/>
    </source>
</evidence>
<feature type="domain" description="OTU" evidence="3">
    <location>
        <begin position="146"/>
        <end position="283"/>
    </location>
</feature>
<dbReference type="RefSeq" id="XP_017774768.1">
    <property type="nucleotide sequence ID" value="XM_017919279.1"/>
</dbReference>
<dbReference type="PANTHER" id="PTHR12419:SF10">
    <property type="entry name" value="DEUBIQUITINASE OTUD6B"/>
    <property type="match status" value="1"/>
</dbReference>
<feature type="region of interest" description="Disordered" evidence="2">
    <location>
        <begin position="1"/>
        <end position="43"/>
    </location>
</feature>
<organism evidence="4 5">
    <name type="scientific">Nicrophorus vespilloides</name>
    <name type="common">Boreal carrion beetle</name>
    <dbReference type="NCBI Taxonomy" id="110193"/>
    <lineage>
        <taxon>Eukaryota</taxon>
        <taxon>Metazoa</taxon>
        <taxon>Ecdysozoa</taxon>
        <taxon>Arthropoda</taxon>
        <taxon>Hexapoda</taxon>
        <taxon>Insecta</taxon>
        <taxon>Pterygota</taxon>
        <taxon>Neoptera</taxon>
        <taxon>Endopterygota</taxon>
        <taxon>Coleoptera</taxon>
        <taxon>Polyphaga</taxon>
        <taxon>Staphyliniformia</taxon>
        <taxon>Silphidae</taxon>
        <taxon>Nicrophorinae</taxon>
        <taxon>Nicrophorus</taxon>
    </lineage>
</organism>
<dbReference type="InterPro" id="IPR038765">
    <property type="entry name" value="Papain-like_cys_pep_sf"/>
</dbReference>
<reference evidence="5" key="1">
    <citation type="submission" date="2025-08" db="UniProtKB">
        <authorList>
            <consortium name="RefSeq"/>
        </authorList>
    </citation>
    <scope>IDENTIFICATION</scope>
    <source>
        <tissue evidence="5">Whole Larva</tissue>
    </source>
</reference>
<accession>A0ABM1MJL8</accession>
<name>A0ABM1MJL8_NICVS</name>
<dbReference type="InterPro" id="IPR050704">
    <property type="entry name" value="Peptidase_C85-like"/>
</dbReference>
<dbReference type="SUPFAM" id="SSF54001">
    <property type="entry name" value="Cysteine proteinases"/>
    <property type="match status" value="1"/>
</dbReference>
<dbReference type="GeneID" id="108561377"/>